<reference evidence="2 3" key="1">
    <citation type="submission" date="2023-09" db="EMBL/GenBank/DDBJ databases">
        <title>Nesidiocoris tenuis whole genome shotgun sequence.</title>
        <authorList>
            <person name="Shibata T."/>
            <person name="Shimoda M."/>
            <person name="Kobayashi T."/>
            <person name="Uehara T."/>
        </authorList>
    </citation>
    <scope>NUCLEOTIDE SEQUENCE [LARGE SCALE GENOMIC DNA]</scope>
    <source>
        <strain evidence="2 3">Japan</strain>
    </source>
</reference>
<organism evidence="2 3">
    <name type="scientific">Nesidiocoris tenuis</name>
    <dbReference type="NCBI Taxonomy" id="355587"/>
    <lineage>
        <taxon>Eukaryota</taxon>
        <taxon>Metazoa</taxon>
        <taxon>Ecdysozoa</taxon>
        <taxon>Arthropoda</taxon>
        <taxon>Hexapoda</taxon>
        <taxon>Insecta</taxon>
        <taxon>Pterygota</taxon>
        <taxon>Neoptera</taxon>
        <taxon>Paraneoptera</taxon>
        <taxon>Hemiptera</taxon>
        <taxon>Heteroptera</taxon>
        <taxon>Panheteroptera</taxon>
        <taxon>Cimicomorpha</taxon>
        <taxon>Miridae</taxon>
        <taxon>Dicyphina</taxon>
        <taxon>Nesidiocoris</taxon>
    </lineage>
</organism>
<proteinExistence type="predicted"/>
<keyword evidence="3" id="KW-1185">Reference proteome</keyword>
<sequence length="199" mass="22789">MEYSSATFSQMKKIVKKGVRLSPSFQNIEMTLREAAFLNPKDGIPMKNCEIGSFSRLEDESDVDILNPGHEISEVSPRVKIGDDGKIVIDPLSLSRIPTSRQMPDQNLKKISQKDARKRCPPWDCKSTVKFYTSLFLHGTNFANICAEFPLRTRRNLKLKYKKETKINSQFIDKVIGSKKCRADLDEVVRLLKKSFNKM</sequence>
<evidence type="ECO:0000259" key="1">
    <source>
        <dbReference type="Pfam" id="PF15963"/>
    </source>
</evidence>
<evidence type="ECO:0000313" key="3">
    <source>
        <dbReference type="Proteomes" id="UP001307889"/>
    </source>
</evidence>
<dbReference type="EMBL" id="AP028911">
    <property type="protein sequence ID" value="BES92639.1"/>
    <property type="molecule type" value="Genomic_DNA"/>
</dbReference>
<gene>
    <name evidence="2" type="ORF">NTJ_05447</name>
</gene>
<name>A0ABN7AN22_9HEMI</name>
<protein>
    <submittedName>
        <fullName evidence="2">SANT</fullName>
    </submittedName>
</protein>
<dbReference type="Pfam" id="PF15963">
    <property type="entry name" value="Myb_DNA-bind_7"/>
    <property type="match status" value="1"/>
</dbReference>
<accession>A0ABN7AN22</accession>
<feature type="domain" description="Transcription factor TFIIIB component B'' Myb" evidence="1">
    <location>
        <begin position="117"/>
        <end position="197"/>
    </location>
</feature>
<evidence type="ECO:0000313" key="2">
    <source>
        <dbReference type="EMBL" id="BES92639.1"/>
    </source>
</evidence>
<dbReference type="PANTHER" id="PTHR22929">
    <property type="entry name" value="RNA POLYMERASE III TRANSCRIPTION INITIATION FACTOR B"/>
    <property type="match status" value="1"/>
</dbReference>
<dbReference type="Proteomes" id="UP001307889">
    <property type="component" value="Chromosome 3"/>
</dbReference>
<dbReference type="InterPro" id="IPR039467">
    <property type="entry name" value="TFIIIB_B''_Myb"/>
</dbReference>
<dbReference type="PANTHER" id="PTHR22929:SF0">
    <property type="entry name" value="TRANSCRIPTION FACTOR TFIIIB COMPONENT B'' HOMOLOG"/>
    <property type="match status" value="1"/>
</dbReference>